<dbReference type="PROSITE" id="PS50110">
    <property type="entry name" value="RESPONSE_REGULATORY"/>
    <property type="match status" value="1"/>
</dbReference>
<keyword evidence="4" id="KW-0597">Phosphoprotein</keyword>
<evidence type="ECO:0000259" key="6">
    <source>
        <dbReference type="PROSITE" id="PS50110"/>
    </source>
</evidence>
<evidence type="ECO:0000256" key="3">
    <source>
        <dbReference type="ARBA" id="ARBA00023163"/>
    </source>
</evidence>
<dbReference type="Gene3D" id="6.10.250.690">
    <property type="match status" value="1"/>
</dbReference>
<accession>A0ABT7KKM1</accession>
<protein>
    <submittedName>
        <fullName evidence="8">Response regulator transcription factor</fullName>
    </submittedName>
</protein>
<name>A0ABT7KKM1_9HYPH</name>
<dbReference type="SMART" id="SM00448">
    <property type="entry name" value="REC"/>
    <property type="match status" value="1"/>
</dbReference>
<dbReference type="SUPFAM" id="SSF52172">
    <property type="entry name" value="CheY-like"/>
    <property type="match status" value="1"/>
</dbReference>
<dbReference type="PANTHER" id="PTHR48111">
    <property type="entry name" value="REGULATOR OF RPOS"/>
    <property type="match status" value="1"/>
</dbReference>
<keyword evidence="2 5" id="KW-0238">DNA-binding</keyword>
<dbReference type="InterPro" id="IPR001867">
    <property type="entry name" value="OmpR/PhoB-type_DNA-bd"/>
</dbReference>
<evidence type="ECO:0000256" key="1">
    <source>
        <dbReference type="ARBA" id="ARBA00023015"/>
    </source>
</evidence>
<dbReference type="CDD" id="cd00383">
    <property type="entry name" value="trans_reg_C"/>
    <property type="match status" value="1"/>
</dbReference>
<feature type="modified residue" description="4-aspartylphosphate" evidence="4">
    <location>
        <position position="51"/>
    </location>
</feature>
<evidence type="ECO:0000313" key="8">
    <source>
        <dbReference type="EMBL" id="MDL2409186.1"/>
    </source>
</evidence>
<dbReference type="SMART" id="SM00862">
    <property type="entry name" value="Trans_reg_C"/>
    <property type="match status" value="1"/>
</dbReference>
<dbReference type="InterPro" id="IPR001789">
    <property type="entry name" value="Sig_transdc_resp-reg_receiver"/>
</dbReference>
<dbReference type="InterPro" id="IPR036388">
    <property type="entry name" value="WH-like_DNA-bd_sf"/>
</dbReference>
<dbReference type="InterPro" id="IPR039420">
    <property type="entry name" value="WalR-like"/>
</dbReference>
<evidence type="ECO:0000256" key="4">
    <source>
        <dbReference type="PROSITE-ProRule" id="PRU00169"/>
    </source>
</evidence>
<dbReference type="Pfam" id="PF00072">
    <property type="entry name" value="Response_reg"/>
    <property type="match status" value="1"/>
</dbReference>
<organism evidence="8 9">
    <name type="scientific">Rhizobium calliandrae</name>
    <dbReference type="NCBI Taxonomy" id="1312182"/>
    <lineage>
        <taxon>Bacteria</taxon>
        <taxon>Pseudomonadati</taxon>
        <taxon>Pseudomonadota</taxon>
        <taxon>Alphaproteobacteria</taxon>
        <taxon>Hyphomicrobiales</taxon>
        <taxon>Rhizobiaceae</taxon>
        <taxon>Rhizobium/Agrobacterium group</taxon>
        <taxon>Rhizobium</taxon>
    </lineage>
</organism>
<keyword evidence="3" id="KW-0804">Transcription</keyword>
<evidence type="ECO:0000256" key="5">
    <source>
        <dbReference type="PROSITE-ProRule" id="PRU01091"/>
    </source>
</evidence>
<feature type="domain" description="Response regulatory" evidence="6">
    <location>
        <begin position="2"/>
        <end position="116"/>
    </location>
</feature>
<dbReference type="PANTHER" id="PTHR48111:SF67">
    <property type="entry name" value="TRANSCRIPTIONAL REGULATORY PROTEIN TCTD"/>
    <property type="match status" value="1"/>
</dbReference>
<dbReference type="Gene3D" id="1.10.10.10">
    <property type="entry name" value="Winged helix-like DNA-binding domain superfamily/Winged helix DNA-binding domain"/>
    <property type="match status" value="1"/>
</dbReference>
<gene>
    <name evidence="8" type="ORF">PY650_26840</name>
</gene>
<feature type="domain" description="OmpR/PhoB-type" evidence="7">
    <location>
        <begin position="124"/>
        <end position="218"/>
    </location>
</feature>
<dbReference type="CDD" id="cd17624">
    <property type="entry name" value="REC_OmpR_PmrA-like"/>
    <property type="match status" value="1"/>
</dbReference>
<keyword evidence="9" id="KW-1185">Reference proteome</keyword>
<evidence type="ECO:0000256" key="2">
    <source>
        <dbReference type="ARBA" id="ARBA00023125"/>
    </source>
</evidence>
<dbReference type="PROSITE" id="PS51755">
    <property type="entry name" value="OMPR_PHOB"/>
    <property type="match status" value="1"/>
</dbReference>
<comment type="caution">
    <text evidence="8">The sequence shown here is derived from an EMBL/GenBank/DDBJ whole genome shotgun (WGS) entry which is preliminary data.</text>
</comment>
<feature type="DNA-binding region" description="OmpR/PhoB-type" evidence="5">
    <location>
        <begin position="124"/>
        <end position="218"/>
    </location>
</feature>
<evidence type="ECO:0000313" key="9">
    <source>
        <dbReference type="Proteomes" id="UP001172630"/>
    </source>
</evidence>
<reference evidence="8" key="1">
    <citation type="submission" date="2023-06" db="EMBL/GenBank/DDBJ databases">
        <title>Phylogenetic Diversity of Rhizobium strains.</title>
        <authorList>
            <person name="Moura F.T."/>
            <person name="Helene L.C.F."/>
            <person name="Hungria M."/>
        </authorList>
    </citation>
    <scope>NUCLEOTIDE SEQUENCE</scope>
    <source>
        <strain evidence="8">CCGE524</strain>
    </source>
</reference>
<proteinExistence type="predicted"/>
<sequence length="219" mass="24001">MRILLIEDDPMVGRSLSQALADAGMSVDWVADGRSGEEALLAGGHAVALLDLGLPGSDGIRVLENVRRLGISTPIVVITARDDLDTRVKGLDSGGDDFVVKPFEVPEILARIRAVLRRHAGHATSRIGTSEIVLDLASHELSYRGQTEMLPAREFALMRALAERPGTILSRSQIEDRVYGWGQEVESNAVDVLIHYIRRRFGKDIIRNVRGAGWLVMKS</sequence>
<dbReference type="InterPro" id="IPR011006">
    <property type="entry name" value="CheY-like_superfamily"/>
</dbReference>
<evidence type="ECO:0000259" key="7">
    <source>
        <dbReference type="PROSITE" id="PS51755"/>
    </source>
</evidence>
<dbReference type="Pfam" id="PF00486">
    <property type="entry name" value="Trans_reg_C"/>
    <property type="match status" value="1"/>
</dbReference>
<dbReference type="Gene3D" id="3.40.50.2300">
    <property type="match status" value="1"/>
</dbReference>
<dbReference type="RefSeq" id="WP_285882637.1">
    <property type="nucleotide sequence ID" value="NZ_JARFYN010000046.1"/>
</dbReference>
<keyword evidence="1" id="KW-0805">Transcription regulation</keyword>
<dbReference type="EMBL" id="JARFYN010000046">
    <property type="protein sequence ID" value="MDL2409186.1"/>
    <property type="molecule type" value="Genomic_DNA"/>
</dbReference>
<dbReference type="Proteomes" id="UP001172630">
    <property type="component" value="Unassembled WGS sequence"/>
</dbReference>